<proteinExistence type="predicted"/>
<name>A0ACC1T9J4_9APHY</name>
<evidence type="ECO:0000313" key="2">
    <source>
        <dbReference type="Proteomes" id="UP001148662"/>
    </source>
</evidence>
<reference evidence="1" key="1">
    <citation type="submission" date="2022-07" db="EMBL/GenBank/DDBJ databases">
        <title>Genome Sequence of Phlebia brevispora.</title>
        <authorList>
            <person name="Buettner E."/>
        </authorList>
    </citation>
    <scope>NUCLEOTIDE SEQUENCE</scope>
    <source>
        <strain evidence="1">MPL23</strain>
    </source>
</reference>
<sequence>MVLALVINSIAMSVNLQDSATLALPHSRSDWTRDAIEHAIESRKHDIAEHYKAIALLEEDILTLKHQLNTRTFIGRLPVEVLGEVFATYVADRPEPAYPYRPHEQDPPLYWWFVLLHVCHGWRQVALSYPRLWTTVYPTRPEVVMTLLRHSKNLPLVIRFTNGTYRSNLQESYKLVLAQMFRIRYAALETTPEVCNLLNSDNTTLEAPLLEELSIQSSGELTEIAAFQAMSMPRLHSLTLTDGTLLVLTSLIRPSITCLTLATYYAHPTEIIDVFASLPSLKSLDLEDVGEEPHMPGGALPPPSRTVTLPNLETLWMYEEGLGVVQAYLMSHLLLPDKSRVSFMAFARRPETVDYFAAILPCLHEKLRTASGSPMHPRALHISSLWLFQLILWTDTRALQDVEEGAMEGSARLDLALRGAGATPGLENDITAKFLSSLDLSNVTTLHLKCITFTPYTWNTKFSRMRKLEALGLESGSFDTSFIRAFARSRKCADGRNECIFPELKVLKIAFVKMKRHPKRRRQQDGLSCLTLALKWRQELGSYLQRLEFRYPTNMRDEDYETLMRQHVASEVIRAEDGEESWSDCGSDGEDSSEEDSSGDGGQDENPEDINTDPDVESEGNFEGDEEDAP</sequence>
<organism evidence="1 2">
    <name type="scientific">Phlebia brevispora</name>
    <dbReference type="NCBI Taxonomy" id="194682"/>
    <lineage>
        <taxon>Eukaryota</taxon>
        <taxon>Fungi</taxon>
        <taxon>Dikarya</taxon>
        <taxon>Basidiomycota</taxon>
        <taxon>Agaricomycotina</taxon>
        <taxon>Agaricomycetes</taxon>
        <taxon>Polyporales</taxon>
        <taxon>Meruliaceae</taxon>
        <taxon>Phlebia</taxon>
    </lineage>
</organism>
<keyword evidence="2" id="KW-1185">Reference proteome</keyword>
<dbReference type="EMBL" id="JANHOG010000268">
    <property type="protein sequence ID" value="KAJ3556129.1"/>
    <property type="molecule type" value="Genomic_DNA"/>
</dbReference>
<dbReference type="Proteomes" id="UP001148662">
    <property type="component" value="Unassembled WGS sequence"/>
</dbReference>
<accession>A0ACC1T9J4</accession>
<gene>
    <name evidence="1" type="ORF">NM688_g2197</name>
</gene>
<evidence type="ECO:0000313" key="1">
    <source>
        <dbReference type="EMBL" id="KAJ3556129.1"/>
    </source>
</evidence>
<comment type="caution">
    <text evidence="1">The sequence shown here is derived from an EMBL/GenBank/DDBJ whole genome shotgun (WGS) entry which is preliminary data.</text>
</comment>
<protein>
    <submittedName>
        <fullName evidence="1">Uncharacterized protein</fullName>
    </submittedName>
</protein>